<dbReference type="InterPro" id="IPR044839">
    <property type="entry name" value="NDR1-like"/>
</dbReference>
<dbReference type="AlphaFoldDB" id="A0A067JXA6"/>
<dbReference type="PANTHER" id="PTHR31234">
    <property type="entry name" value="LATE EMBRYOGENESIS ABUNDANT (LEA) HYDROXYPROLINE-RICH GLYCOPROTEIN FAMILY"/>
    <property type="match status" value="1"/>
</dbReference>
<evidence type="ECO:0000256" key="4">
    <source>
        <dbReference type="SAM" id="Phobius"/>
    </source>
</evidence>
<dbReference type="EMBL" id="KK915137">
    <property type="protein sequence ID" value="KDP24159.1"/>
    <property type="molecule type" value="Genomic_DNA"/>
</dbReference>
<dbReference type="Proteomes" id="UP000027138">
    <property type="component" value="Unassembled WGS sequence"/>
</dbReference>
<dbReference type="GO" id="GO:0005886">
    <property type="term" value="C:plasma membrane"/>
    <property type="evidence" value="ECO:0007669"/>
    <property type="project" value="TreeGrafter"/>
</dbReference>
<reference evidence="5 6" key="1">
    <citation type="journal article" date="2014" name="PLoS ONE">
        <title>Global Analysis of Gene Expression Profiles in Physic Nut (Jatropha curcas L.) Seedlings Exposed to Salt Stress.</title>
        <authorList>
            <person name="Zhang L."/>
            <person name="Zhang C."/>
            <person name="Wu P."/>
            <person name="Chen Y."/>
            <person name="Li M."/>
            <person name="Jiang H."/>
            <person name="Wu G."/>
        </authorList>
    </citation>
    <scope>NUCLEOTIDE SEQUENCE [LARGE SCALE GENOMIC DNA]</scope>
    <source>
        <strain evidence="6">cv. GZQX0401</strain>
        <tissue evidence="5">Young leaves</tissue>
    </source>
</reference>
<evidence type="ECO:0000256" key="1">
    <source>
        <dbReference type="ARBA" id="ARBA00004370"/>
    </source>
</evidence>
<dbReference type="PANTHER" id="PTHR31234:SF72">
    <property type="entry name" value="NDR1_HIN1-LIKE PROTEIN 6"/>
    <property type="match status" value="1"/>
</dbReference>
<proteinExistence type="predicted"/>
<dbReference type="KEGG" id="jcu:105646963"/>
<sequence>MGKPPPYQPKDVMLNSNQAPTTLRPPPQRRHVPRYQDHSGKSSGSFCLKCVCCCFFFWLILIILLAGAIVALFTVFEPEIPHYKVERFDVNTFDLQQDFSLYAEFVVTVKSENPNQHIGFRYGKDSSVIVTYRDSTLCKGKVPAFLQPTSNTTMIRIVLKGKSAFGSKLQEALMQNRNTGKIPLLVEVKAPVSVVVQDFPFRQVTVFLNCSLVVNNLSPKTKAKILSSQYWYALEV</sequence>
<feature type="region of interest" description="Disordered" evidence="3">
    <location>
        <begin position="1"/>
        <end position="36"/>
    </location>
</feature>
<name>A0A067JXA6_JATCU</name>
<keyword evidence="4" id="KW-1133">Transmembrane helix</keyword>
<keyword evidence="6" id="KW-1185">Reference proteome</keyword>
<evidence type="ECO:0000256" key="3">
    <source>
        <dbReference type="SAM" id="MobiDB-lite"/>
    </source>
</evidence>
<comment type="subcellular location">
    <subcellularLocation>
        <location evidence="1">Membrane</location>
    </subcellularLocation>
</comment>
<accession>A0A067JXA6</accession>
<evidence type="ECO:0000256" key="2">
    <source>
        <dbReference type="ARBA" id="ARBA00023136"/>
    </source>
</evidence>
<protein>
    <submittedName>
        <fullName evidence="5">Uncharacterized protein</fullName>
    </submittedName>
</protein>
<keyword evidence="4" id="KW-0812">Transmembrane</keyword>
<gene>
    <name evidence="5" type="ORF">JCGZ_25816</name>
</gene>
<feature type="transmembrane region" description="Helical" evidence="4">
    <location>
        <begin position="55"/>
        <end position="76"/>
    </location>
</feature>
<dbReference type="GO" id="GO:0098542">
    <property type="term" value="P:defense response to other organism"/>
    <property type="evidence" value="ECO:0007669"/>
    <property type="project" value="InterPro"/>
</dbReference>
<keyword evidence="2 4" id="KW-0472">Membrane</keyword>
<evidence type="ECO:0000313" key="6">
    <source>
        <dbReference type="Proteomes" id="UP000027138"/>
    </source>
</evidence>
<dbReference type="OrthoDB" id="778052at2759"/>
<evidence type="ECO:0000313" key="5">
    <source>
        <dbReference type="EMBL" id="KDP24159.1"/>
    </source>
</evidence>
<organism evidence="5 6">
    <name type="scientific">Jatropha curcas</name>
    <name type="common">Barbados nut</name>
    <dbReference type="NCBI Taxonomy" id="180498"/>
    <lineage>
        <taxon>Eukaryota</taxon>
        <taxon>Viridiplantae</taxon>
        <taxon>Streptophyta</taxon>
        <taxon>Embryophyta</taxon>
        <taxon>Tracheophyta</taxon>
        <taxon>Spermatophyta</taxon>
        <taxon>Magnoliopsida</taxon>
        <taxon>eudicotyledons</taxon>
        <taxon>Gunneridae</taxon>
        <taxon>Pentapetalae</taxon>
        <taxon>rosids</taxon>
        <taxon>fabids</taxon>
        <taxon>Malpighiales</taxon>
        <taxon>Euphorbiaceae</taxon>
        <taxon>Crotonoideae</taxon>
        <taxon>Jatropheae</taxon>
        <taxon>Jatropha</taxon>
    </lineage>
</organism>
<dbReference type="STRING" id="180498.A0A067JXA6"/>